<dbReference type="NCBIfam" id="TIGR02128">
    <property type="entry name" value="G6PI_arch"/>
    <property type="match status" value="1"/>
</dbReference>
<keyword evidence="2 4" id="KW-0413">Isomerase</keyword>
<evidence type="ECO:0000259" key="3">
    <source>
        <dbReference type="PROSITE" id="PS51464"/>
    </source>
</evidence>
<dbReference type="AlphaFoldDB" id="A0A395LVQ3"/>
<sequence length="352" mass="40112">MERISARLIEKYDRSEMREKLQNLYMQFETDFETLHARSRPRKERIRNVVIAGLGGSAISGDLLRTYLSDECPIPVLVNRNYTLPEFVDDTTLVLISSYSGNTEETLSAYQNAIQKKAKICCVTSGGEVLNIAKSFGHYTLKVPEGFPPRTAVGFMFSAMLRIFTELRLTTDKTDAIKETSAYLKEASARYADFKDENNLALELARKSIGKMPIIYTSDDFTSAVGTRWKGQICENAKTLAYANILPELNHNELVGWKLNENLLRRLHVIFLHDRDDHPRTVLRMKVTNLIIKRYAKNISHVESEGNSLLTRIFSLVLLGDWTSYYLALMSNIDPTPVKVIDQVKEELANFK</sequence>
<dbReference type="GO" id="GO:0004476">
    <property type="term" value="F:mannose-6-phosphate isomerase activity"/>
    <property type="evidence" value="ECO:0007669"/>
    <property type="project" value="InterPro"/>
</dbReference>
<evidence type="ECO:0000256" key="2">
    <source>
        <dbReference type="ARBA" id="ARBA00023235"/>
    </source>
</evidence>
<name>A0A395LVQ3_9BACT</name>
<dbReference type="SUPFAM" id="SSF53697">
    <property type="entry name" value="SIS domain"/>
    <property type="match status" value="1"/>
</dbReference>
<dbReference type="CDD" id="cd05017">
    <property type="entry name" value="SIS_PGI_PMI_1"/>
    <property type="match status" value="1"/>
</dbReference>
<dbReference type="Pfam" id="PF10432">
    <property type="entry name" value="bact-PGI_C"/>
    <property type="match status" value="1"/>
</dbReference>
<dbReference type="InterPro" id="IPR001347">
    <property type="entry name" value="SIS_dom"/>
</dbReference>
<evidence type="ECO:0000313" key="4">
    <source>
        <dbReference type="EMBL" id="RFM22807.1"/>
    </source>
</evidence>
<dbReference type="InterPro" id="IPR046348">
    <property type="entry name" value="SIS_dom_sf"/>
</dbReference>
<reference evidence="4 5" key="1">
    <citation type="journal article" date="2011" name="ISME J.">
        <title>Community ecology of hot spring cyanobacterial mats: predominant populations and their functional potential.</title>
        <authorList>
            <person name="Klatt C.G."/>
            <person name="Wood J.M."/>
            <person name="Rusch D.B."/>
            <person name="Bateson M.M."/>
            <person name="Hamamura N."/>
            <person name="Heidelberg J.F."/>
            <person name="Grossman A.R."/>
            <person name="Bhaya D."/>
            <person name="Cohan F.M."/>
            <person name="Kuhl M."/>
            <person name="Bryant D.A."/>
            <person name="Ward D.M."/>
        </authorList>
    </citation>
    <scope>NUCLEOTIDE SEQUENCE [LARGE SCALE GENOMIC DNA]</scope>
    <source>
        <strain evidence="4">OS</strain>
    </source>
</reference>
<dbReference type="GO" id="GO:1901135">
    <property type="term" value="P:carbohydrate derivative metabolic process"/>
    <property type="evidence" value="ECO:0007669"/>
    <property type="project" value="InterPro"/>
</dbReference>
<dbReference type="NCBIfam" id="NF006426">
    <property type="entry name" value="PRK08674.1-6"/>
    <property type="match status" value="1"/>
</dbReference>
<dbReference type="CDD" id="cd05637">
    <property type="entry name" value="SIS_PGI_PMI_2"/>
    <property type="match status" value="1"/>
</dbReference>
<accession>A0A395LVQ3</accession>
<dbReference type="Gene3D" id="3.40.50.10490">
    <property type="entry name" value="Glucose-6-phosphate isomerase like protein, domain 1"/>
    <property type="match status" value="2"/>
</dbReference>
<dbReference type="GO" id="GO:0005975">
    <property type="term" value="P:carbohydrate metabolic process"/>
    <property type="evidence" value="ECO:0007669"/>
    <property type="project" value="InterPro"/>
</dbReference>
<gene>
    <name evidence="4" type="ORF">D0433_14355</name>
</gene>
<dbReference type="InterPro" id="IPR019490">
    <property type="entry name" value="Glu6P/Mann6P_isomerase_C"/>
</dbReference>
<protein>
    <submittedName>
        <fullName evidence="4">Bifunctional phosphoglucose/phosphomannose isomerase</fullName>
    </submittedName>
</protein>
<comment type="caution">
    <text evidence="4">The sequence shown here is derived from an EMBL/GenBank/DDBJ whole genome shotgun (WGS) entry which is preliminary data.</text>
</comment>
<dbReference type="Pfam" id="PF01380">
    <property type="entry name" value="SIS"/>
    <property type="match status" value="1"/>
</dbReference>
<dbReference type="NCBIfam" id="NF006423">
    <property type="entry name" value="PRK08674.1-2"/>
    <property type="match status" value="1"/>
</dbReference>
<evidence type="ECO:0000256" key="1">
    <source>
        <dbReference type="ARBA" id="ARBA00010523"/>
    </source>
</evidence>
<feature type="domain" description="SIS" evidence="3">
    <location>
        <begin position="37"/>
        <end position="179"/>
    </location>
</feature>
<comment type="similarity">
    <text evidence="1">Belongs to the PGI/PMI family.</text>
</comment>
<proteinExistence type="inferred from homology"/>
<dbReference type="EMBL" id="PHFL01000075">
    <property type="protein sequence ID" value="RFM22807.1"/>
    <property type="molecule type" value="Genomic_DNA"/>
</dbReference>
<dbReference type="GO" id="GO:0004347">
    <property type="term" value="F:glucose-6-phosphate isomerase activity"/>
    <property type="evidence" value="ECO:0007669"/>
    <property type="project" value="InterPro"/>
</dbReference>
<organism evidence="4 5">
    <name type="scientific">Candidatus Thermochlorobacter aerophilus</name>
    <dbReference type="NCBI Taxonomy" id="1868324"/>
    <lineage>
        <taxon>Bacteria</taxon>
        <taxon>Pseudomonadati</taxon>
        <taxon>Chlorobiota</taxon>
        <taxon>Chlorobiia</taxon>
        <taxon>Chlorobiales</taxon>
        <taxon>Candidatus Thermochlorobacteriaceae</taxon>
        <taxon>Candidatus Thermochlorobacter</taxon>
    </lineage>
</organism>
<dbReference type="PROSITE" id="PS51464">
    <property type="entry name" value="SIS"/>
    <property type="match status" value="1"/>
</dbReference>
<dbReference type="GO" id="GO:0097367">
    <property type="term" value="F:carbohydrate derivative binding"/>
    <property type="evidence" value="ECO:0007669"/>
    <property type="project" value="InterPro"/>
</dbReference>
<dbReference type="Proteomes" id="UP000266389">
    <property type="component" value="Unassembled WGS sequence"/>
</dbReference>
<evidence type="ECO:0000313" key="5">
    <source>
        <dbReference type="Proteomes" id="UP000266389"/>
    </source>
</evidence>
<dbReference type="InterPro" id="IPR035484">
    <property type="entry name" value="SIS_PGI/PMI_1"/>
</dbReference>